<evidence type="ECO:0000256" key="3">
    <source>
        <dbReference type="ARBA" id="ARBA00022690"/>
    </source>
</evidence>
<evidence type="ECO:0000259" key="9">
    <source>
        <dbReference type="PROSITE" id="PS51446"/>
    </source>
</evidence>
<evidence type="ECO:0000256" key="2">
    <source>
        <dbReference type="ARBA" id="ARBA00022525"/>
    </source>
</evidence>
<dbReference type="PROSITE" id="PS51446">
    <property type="entry name" value="PACIFASTIN"/>
    <property type="match status" value="2"/>
</dbReference>
<protein>
    <recommendedName>
        <fullName evidence="9">Pacifastin domain-containing protein</fullName>
    </recommendedName>
</protein>
<proteinExistence type="inferred from homology"/>
<feature type="site" description="Reactive bond" evidence="7">
    <location>
        <begin position="85"/>
        <end position="86"/>
    </location>
</feature>
<reference evidence="10" key="1">
    <citation type="journal article" date="2023" name="G3 (Bethesda)">
        <title>Whole genome assemblies of Zophobas morio and Tenebrio molitor.</title>
        <authorList>
            <person name="Kaur S."/>
            <person name="Stinson S.A."/>
            <person name="diCenzo G.C."/>
        </authorList>
    </citation>
    <scope>NUCLEOTIDE SEQUENCE</scope>
    <source>
        <strain evidence="10">QUZm001</strain>
    </source>
</reference>
<dbReference type="InterPro" id="IPR016307">
    <property type="entry name" value="Prtase-inh_pacifastin"/>
</dbReference>
<dbReference type="EMBL" id="JALNTZ010000007">
    <property type="protein sequence ID" value="KAJ3646030.1"/>
    <property type="molecule type" value="Genomic_DNA"/>
</dbReference>
<feature type="signal peptide" evidence="8">
    <location>
        <begin position="1"/>
        <end position="19"/>
    </location>
</feature>
<dbReference type="Proteomes" id="UP001168821">
    <property type="component" value="Unassembled WGS sequence"/>
</dbReference>
<evidence type="ECO:0000256" key="4">
    <source>
        <dbReference type="ARBA" id="ARBA00022900"/>
    </source>
</evidence>
<evidence type="ECO:0000256" key="5">
    <source>
        <dbReference type="ARBA" id="ARBA00023157"/>
    </source>
</evidence>
<dbReference type="Pfam" id="PF05375">
    <property type="entry name" value="Pacifastin_I"/>
    <property type="match status" value="2"/>
</dbReference>
<sequence>MKTIILCLIFSVLVATVLSDECNPGDTKKIDCNSCKCTNGVWACSRRLCISRPTRETHCTPGSTFKKDCNTCVCNQDGTNAACTLKACL</sequence>
<dbReference type="InterPro" id="IPR008037">
    <property type="entry name" value="Pacifastin_dom"/>
</dbReference>
<dbReference type="SUPFAM" id="SSF57283">
    <property type="entry name" value="PMP inhibitors"/>
    <property type="match status" value="2"/>
</dbReference>
<dbReference type="InterPro" id="IPR036201">
    <property type="entry name" value="Pacifastin_dom_sf"/>
</dbReference>
<evidence type="ECO:0000256" key="1">
    <source>
        <dbReference type="ARBA" id="ARBA00004613"/>
    </source>
</evidence>
<gene>
    <name evidence="10" type="ORF">Zmor_023641</name>
</gene>
<comment type="caution">
    <text evidence="7">Lacks conserved residue(s) required for the propagation of feature annotation.</text>
</comment>
<evidence type="ECO:0000313" key="11">
    <source>
        <dbReference type="Proteomes" id="UP001168821"/>
    </source>
</evidence>
<comment type="similarity">
    <text evidence="6 7">Belongs to the protease inhibitor I19 family.</text>
</comment>
<dbReference type="AlphaFoldDB" id="A0AA38HXK9"/>
<accession>A0AA38HXK9</accession>
<dbReference type="PIRSF" id="PIRSF001625">
    <property type="entry name" value="Prot_inhib_pacifastin"/>
    <property type="match status" value="1"/>
</dbReference>
<evidence type="ECO:0000256" key="8">
    <source>
        <dbReference type="SAM" id="SignalP"/>
    </source>
</evidence>
<keyword evidence="3 7" id="KW-0646">Protease inhibitor</keyword>
<feature type="chain" id="PRO_5041387326" description="Pacifastin domain-containing protein" evidence="8">
    <location>
        <begin position="20"/>
        <end position="89"/>
    </location>
</feature>
<feature type="disulfide bond" evidence="7">
    <location>
        <begin position="22"/>
        <end position="37"/>
    </location>
</feature>
<feature type="domain" description="Pacifastin" evidence="9">
    <location>
        <begin position="56"/>
        <end position="89"/>
    </location>
</feature>
<feature type="domain" description="Pacifastin" evidence="9">
    <location>
        <begin position="19"/>
        <end position="52"/>
    </location>
</feature>
<evidence type="ECO:0000256" key="7">
    <source>
        <dbReference type="PROSITE-ProRule" id="PRU00776"/>
    </source>
</evidence>
<keyword evidence="11" id="KW-1185">Reference proteome</keyword>
<keyword evidence="4 7" id="KW-0722">Serine protease inhibitor</keyword>
<evidence type="ECO:0000313" key="10">
    <source>
        <dbReference type="EMBL" id="KAJ3646030.1"/>
    </source>
</evidence>
<keyword evidence="5 7" id="KW-1015">Disulfide bond</keyword>
<dbReference type="GO" id="GO:0004867">
    <property type="term" value="F:serine-type endopeptidase inhibitor activity"/>
    <property type="evidence" value="ECO:0007669"/>
    <property type="project" value="UniProtKB-UniRule"/>
</dbReference>
<keyword evidence="8" id="KW-0732">Signal</keyword>
<dbReference type="GO" id="GO:0005576">
    <property type="term" value="C:extracellular region"/>
    <property type="evidence" value="ECO:0007669"/>
    <property type="project" value="UniProtKB-SubCell"/>
</dbReference>
<evidence type="ECO:0000256" key="6">
    <source>
        <dbReference type="ARBA" id="ARBA00029459"/>
    </source>
</evidence>
<feature type="disulfide bond" evidence="7">
    <location>
        <begin position="59"/>
        <end position="74"/>
    </location>
</feature>
<keyword evidence="2" id="KW-0964">Secreted</keyword>
<comment type="caution">
    <text evidence="10">The sequence shown here is derived from an EMBL/GenBank/DDBJ whole genome shotgun (WGS) entry which is preliminary data.</text>
</comment>
<comment type="subcellular location">
    <subcellularLocation>
        <location evidence="1">Secreted</location>
    </subcellularLocation>
</comment>
<name>A0AA38HXK9_9CUCU</name>
<organism evidence="10 11">
    <name type="scientific">Zophobas morio</name>
    <dbReference type="NCBI Taxonomy" id="2755281"/>
    <lineage>
        <taxon>Eukaryota</taxon>
        <taxon>Metazoa</taxon>
        <taxon>Ecdysozoa</taxon>
        <taxon>Arthropoda</taxon>
        <taxon>Hexapoda</taxon>
        <taxon>Insecta</taxon>
        <taxon>Pterygota</taxon>
        <taxon>Neoptera</taxon>
        <taxon>Endopterygota</taxon>
        <taxon>Coleoptera</taxon>
        <taxon>Polyphaga</taxon>
        <taxon>Cucujiformia</taxon>
        <taxon>Tenebrionidae</taxon>
        <taxon>Zophobas</taxon>
    </lineage>
</organism>